<evidence type="ECO:0000313" key="1">
    <source>
        <dbReference type="EMBL" id="CAF9905900.1"/>
    </source>
</evidence>
<accession>A0A8H3I786</accession>
<gene>
    <name evidence="1" type="ORF">ALECFALPRED_001901</name>
</gene>
<sequence>MAGIHDTSRADYHTKDLPAFLKRVEEATKAAFPNAGRSRYTTVNVLLLFWKDDDLGVIDEVKLLQKVFNDIYRYPTERWPIPSQDADDALLQKLLTFRKSKDRDDNLFIIYYGGHGYLNPSRQPIWVCSQKLPTSTVKWYAHGAMLENLKSDVLLLLDCCTAGGTGGDATNGVKEIIAACGFETWTPGVGPHSFTSALIEELKRLSTGPAFSIAGLHSRILERLRHWSVVFNAEEYGYVDEQGRAQDRERNKTPVYIALNKNTIFRSIQLTPCPVELQLSSDSPKTPTERVQDPSMELLSSFMEEFSRERTDILISVRIESTQQLEVQQISGWIREIPLLATAVTLHGVTRSHSTMILMGIPVAVWDLLPNDPACSFVGFTTSKNLLLNESGQHLNNNVRIPAQSFRRTVEQTNEQSYLFFSEDTDLRFMEELREKESVNQVQILLKENNQHISWVCNLKMPSGRDSVNIRCIERDVPPGIYKVCWHFAYIINRDDWNPHVPAKICCFAGKAVNEREFLARTTDFTQPWISTDFDKIIYPWNRAQESFDIPSVDQEKRIPEAHLKASGTYVRLMSSNSVTVSNSDGRNIAILIRKLGPGAGGGLLFFMGCELLQLSRTF</sequence>
<keyword evidence="2" id="KW-1185">Reference proteome</keyword>
<organism evidence="1 2">
    <name type="scientific">Alectoria fallacina</name>
    <dbReference type="NCBI Taxonomy" id="1903189"/>
    <lineage>
        <taxon>Eukaryota</taxon>
        <taxon>Fungi</taxon>
        <taxon>Dikarya</taxon>
        <taxon>Ascomycota</taxon>
        <taxon>Pezizomycotina</taxon>
        <taxon>Lecanoromycetes</taxon>
        <taxon>OSLEUM clade</taxon>
        <taxon>Lecanoromycetidae</taxon>
        <taxon>Lecanorales</taxon>
        <taxon>Lecanorineae</taxon>
        <taxon>Parmeliaceae</taxon>
        <taxon>Alectoria</taxon>
    </lineage>
</organism>
<comment type="caution">
    <text evidence="1">The sequence shown here is derived from an EMBL/GenBank/DDBJ whole genome shotgun (WGS) entry which is preliminary data.</text>
</comment>
<dbReference type="OrthoDB" id="4760831at2759"/>
<name>A0A8H3I786_9LECA</name>
<proteinExistence type="predicted"/>
<dbReference type="EMBL" id="CAJPDR010000015">
    <property type="protein sequence ID" value="CAF9905900.1"/>
    <property type="molecule type" value="Genomic_DNA"/>
</dbReference>
<dbReference type="Proteomes" id="UP000664203">
    <property type="component" value="Unassembled WGS sequence"/>
</dbReference>
<dbReference type="AlphaFoldDB" id="A0A8H3I786"/>
<evidence type="ECO:0000313" key="2">
    <source>
        <dbReference type="Proteomes" id="UP000664203"/>
    </source>
</evidence>
<reference evidence="1" key="1">
    <citation type="submission" date="2021-03" db="EMBL/GenBank/DDBJ databases">
        <authorList>
            <person name="Tagirdzhanova G."/>
        </authorList>
    </citation>
    <scope>NUCLEOTIDE SEQUENCE</scope>
</reference>
<protein>
    <submittedName>
        <fullName evidence="1">Uncharacterized protein</fullName>
    </submittedName>
</protein>